<comment type="caution">
    <text evidence="6">The sequence shown here is derived from an EMBL/GenBank/DDBJ whole genome shotgun (WGS) entry which is preliminary data.</text>
</comment>
<dbReference type="PANTHER" id="PTHR43284:SF1">
    <property type="entry name" value="ASPARAGINE SYNTHETASE"/>
    <property type="match status" value="1"/>
</dbReference>
<dbReference type="SUPFAM" id="SSF56235">
    <property type="entry name" value="N-terminal nucleophile aminohydrolases (Ntn hydrolases)"/>
    <property type="match status" value="1"/>
</dbReference>
<feature type="domain" description="Asparagine synthetase" evidence="5">
    <location>
        <begin position="234"/>
        <end position="366"/>
    </location>
</feature>
<reference evidence="6 7" key="1">
    <citation type="submission" date="2013-02" db="EMBL/GenBank/DDBJ databases">
        <title>Draft Genome Sequence of Streptomyces afghaniensis, Which Produces Compounds of the Julimycin B-Complex.</title>
        <authorList>
            <person name="Gruening B.A."/>
            <person name="Praeg A."/>
            <person name="Erxleben A."/>
            <person name="Guenther S."/>
            <person name="Fiedler H.-P."/>
            <person name="Goodfellow M."/>
            <person name="Mueller M."/>
        </authorList>
    </citation>
    <scope>NUCLEOTIDE SEQUENCE [LARGE SCALE GENOMIC DNA]</scope>
    <source>
        <strain evidence="6 7">772</strain>
    </source>
</reference>
<comment type="pathway">
    <text evidence="1">Amino-acid biosynthesis; L-asparagine biosynthesis; L-asparagine from L-aspartate (L-Gln route): step 1/1.</text>
</comment>
<dbReference type="InterPro" id="IPR001962">
    <property type="entry name" value="Asn_synthase"/>
</dbReference>
<dbReference type="RefSeq" id="WP_020271292.1">
    <property type="nucleotide sequence ID" value="NZ_KE354111.1"/>
</dbReference>
<keyword evidence="3" id="KW-0028">Amino-acid biosynthesis</keyword>
<evidence type="ECO:0000313" key="6">
    <source>
        <dbReference type="EMBL" id="EPJ40622.1"/>
    </source>
</evidence>
<organism evidence="6 7">
    <name type="scientific">Streptomyces afghaniensis 772</name>
    <dbReference type="NCBI Taxonomy" id="1283301"/>
    <lineage>
        <taxon>Bacteria</taxon>
        <taxon>Bacillati</taxon>
        <taxon>Actinomycetota</taxon>
        <taxon>Actinomycetes</taxon>
        <taxon>Kitasatosporales</taxon>
        <taxon>Streptomycetaceae</taxon>
        <taxon>Streptomyces</taxon>
    </lineage>
</organism>
<dbReference type="OrthoDB" id="7053173at2"/>
<comment type="catalytic activity">
    <reaction evidence="4">
        <text>L-aspartate + L-glutamine + ATP + H2O = L-asparagine + L-glutamate + AMP + diphosphate + H(+)</text>
        <dbReference type="Rhea" id="RHEA:12228"/>
        <dbReference type="ChEBI" id="CHEBI:15377"/>
        <dbReference type="ChEBI" id="CHEBI:15378"/>
        <dbReference type="ChEBI" id="CHEBI:29985"/>
        <dbReference type="ChEBI" id="CHEBI:29991"/>
        <dbReference type="ChEBI" id="CHEBI:30616"/>
        <dbReference type="ChEBI" id="CHEBI:33019"/>
        <dbReference type="ChEBI" id="CHEBI:58048"/>
        <dbReference type="ChEBI" id="CHEBI:58359"/>
        <dbReference type="ChEBI" id="CHEBI:456215"/>
        <dbReference type="EC" id="6.3.5.4"/>
    </reaction>
</comment>
<dbReference type="AlphaFoldDB" id="S4N1M1"/>
<dbReference type="EC" id="6.3.5.4" evidence="2"/>
<dbReference type="PANTHER" id="PTHR43284">
    <property type="entry name" value="ASPARAGINE SYNTHETASE (GLUTAMINE-HYDROLYZING)"/>
    <property type="match status" value="1"/>
</dbReference>
<dbReference type="PATRIC" id="fig|1283301.3.peg.2286"/>
<keyword evidence="3" id="KW-0061">Asparagine biosynthesis</keyword>
<protein>
    <recommendedName>
        <fullName evidence="2">asparagine synthase (glutamine-hydrolyzing)</fullName>
        <ecNumber evidence="2">6.3.5.4</ecNumber>
    </recommendedName>
</protein>
<dbReference type="GO" id="GO:0006529">
    <property type="term" value="P:asparagine biosynthetic process"/>
    <property type="evidence" value="ECO:0007669"/>
    <property type="project" value="UniProtKB-KW"/>
</dbReference>
<evidence type="ECO:0000256" key="3">
    <source>
        <dbReference type="ARBA" id="ARBA00022888"/>
    </source>
</evidence>
<feature type="domain" description="Asparagine synthetase" evidence="5">
    <location>
        <begin position="530"/>
        <end position="646"/>
    </location>
</feature>
<evidence type="ECO:0000256" key="1">
    <source>
        <dbReference type="ARBA" id="ARBA00005187"/>
    </source>
</evidence>
<evidence type="ECO:0000256" key="4">
    <source>
        <dbReference type="ARBA" id="ARBA00048741"/>
    </source>
</evidence>
<dbReference type="InterPro" id="IPR029055">
    <property type="entry name" value="Ntn_hydrolases_N"/>
</dbReference>
<proteinExistence type="predicted"/>
<gene>
    <name evidence="6" type="ORF">STAFG_2315</name>
</gene>
<evidence type="ECO:0000259" key="5">
    <source>
        <dbReference type="Pfam" id="PF00733"/>
    </source>
</evidence>
<dbReference type="EMBL" id="AOPY01001364">
    <property type="protein sequence ID" value="EPJ40622.1"/>
    <property type="molecule type" value="Genomic_DNA"/>
</dbReference>
<dbReference type="HOGENOM" id="CLU_420288_0_0_11"/>
<dbReference type="Proteomes" id="UP000015001">
    <property type="component" value="Unassembled WGS sequence"/>
</dbReference>
<keyword evidence="7" id="KW-1185">Reference proteome</keyword>
<accession>S4N1M1</accession>
<name>S4N1M1_9ACTN</name>
<dbReference type="InterPro" id="IPR051786">
    <property type="entry name" value="ASN_synthetase/amidase"/>
</dbReference>
<sequence>MLLTAFGMAGRAHVPGGALLDTTTAHDATGTASPRAAGDRPCLLQGPVYENGAALDAARAERAGRLQFTGWLDLSALPEFLLLDTGREPGAALTALQRLLDLRGAEAVRRLRGDFVLAHVAPDGGRLTLYRAVNALTPLFWTQDGDSLLWAADPARLLGDRPPRLSDVDTDVLPMLIAERGMPDDRSWFAGVRRLPPGSALVLEKGRRPRSETFDEFRPHENPPRTIDEAADGLRERLARACGRMLAHEPDAVLMLSGGIDSAAVAHEIGTGPGRGMGLHFTLEGFPGFDSDREAAESVARACGLSWMPYDMSKHTRAGGDYIDIPATGALPQTHVPLRGIAAAVDLAEAAGARFVLSGLLADQILAHDLQRGLFSVAGPAILDPRVAGEPVWQTLAAAARTSFAGGAPAGDGPGAGSTGRPGGRALATARYLYRLLSGDPTTALPDRDAIVHPVGFTEDAGARVTLALREAADRARDSLHSALRRGGWSRRGLPQGITSLFMLGQSLSTANLQAAWINYALPKHRLISTPFADRDVVEYALALPARHRIGFGHGLTVDKFALRLAYADRAVPAGIGHRMQQARIDSISAMFVNQNFEACRALLTPDSLLCRLGVLSRTFVDGLTPARVHRNGEEIARLCVIERWLEGLDHA</sequence>
<dbReference type="InterPro" id="IPR014729">
    <property type="entry name" value="Rossmann-like_a/b/a_fold"/>
</dbReference>
<evidence type="ECO:0000313" key="7">
    <source>
        <dbReference type="Proteomes" id="UP000015001"/>
    </source>
</evidence>
<dbReference type="SUPFAM" id="SSF52402">
    <property type="entry name" value="Adenine nucleotide alpha hydrolases-like"/>
    <property type="match status" value="1"/>
</dbReference>
<dbReference type="GO" id="GO:0004066">
    <property type="term" value="F:asparagine synthase (glutamine-hydrolyzing) activity"/>
    <property type="evidence" value="ECO:0007669"/>
    <property type="project" value="UniProtKB-EC"/>
</dbReference>
<dbReference type="Gene3D" id="3.40.50.620">
    <property type="entry name" value="HUPs"/>
    <property type="match status" value="1"/>
</dbReference>
<dbReference type="Gene3D" id="3.60.20.10">
    <property type="entry name" value="Glutamine Phosphoribosylpyrophosphate, subunit 1, domain 1"/>
    <property type="match status" value="1"/>
</dbReference>
<dbReference type="Pfam" id="PF00733">
    <property type="entry name" value="Asn_synthase"/>
    <property type="match status" value="2"/>
</dbReference>
<evidence type="ECO:0000256" key="2">
    <source>
        <dbReference type="ARBA" id="ARBA00012737"/>
    </source>
</evidence>